<dbReference type="Proteomes" id="UP000473091">
    <property type="component" value="Unassembled WGS sequence"/>
</dbReference>
<gene>
    <name evidence="2" type="ORF">F0Q01_08220</name>
</gene>
<reference evidence="2 3" key="2">
    <citation type="submission" date="2020-03" db="EMBL/GenBank/DDBJ databases">
        <title>Investigating the evolutionary divergence of the Butyrivibrio group.</title>
        <authorList>
            <person name="Skvortsov T."/>
            <person name="Santos F.G."/>
            <person name="Ting K.S."/>
            <person name="Creevey C.J."/>
        </authorList>
    </citation>
    <scope>NUCLEOTIDE SEQUENCE [LARGE SCALE GENOMIC DNA]</scope>
    <source>
        <strain evidence="2 3">MZ8</strain>
    </source>
</reference>
<organism evidence="2 3">
    <name type="scientific">Pseudobutyrivibrio xylanivorans</name>
    <dbReference type="NCBI Taxonomy" id="185007"/>
    <lineage>
        <taxon>Bacteria</taxon>
        <taxon>Bacillati</taxon>
        <taxon>Bacillota</taxon>
        <taxon>Clostridia</taxon>
        <taxon>Lachnospirales</taxon>
        <taxon>Lachnospiraceae</taxon>
        <taxon>Pseudobutyrivibrio</taxon>
    </lineage>
</organism>
<proteinExistence type="predicted"/>
<dbReference type="RefSeq" id="WP_090488066.1">
    <property type="nucleotide sequence ID" value="NZ_VTVE01000002.1"/>
</dbReference>
<dbReference type="Pfam" id="PF04230">
    <property type="entry name" value="PS_pyruv_trans"/>
    <property type="match status" value="1"/>
</dbReference>
<comment type="caution">
    <text evidence="2">The sequence shown here is derived from an EMBL/GenBank/DDBJ whole genome shotgun (WGS) entry which is preliminary data.</text>
</comment>
<accession>A0A6M0LH25</accession>
<keyword evidence="2" id="KW-0808">Transferase</keyword>
<dbReference type="AlphaFoldDB" id="A0A6M0LH25"/>
<feature type="domain" description="Polysaccharide pyruvyl transferase" evidence="1">
    <location>
        <begin position="14"/>
        <end position="273"/>
    </location>
</feature>
<dbReference type="EMBL" id="VTVE01000002">
    <property type="protein sequence ID" value="NEX01865.1"/>
    <property type="molecule type" value="Genomic_DNA"/>
</dbReference>
<sequence>MIDVSILTYWGVPNYGAWTQAYALTSYLNSLNNVSARQLAYLEQSHDDIYYRNDLRLKNSFSYSWNIIPHTFVGSVGDLEKRKYDVFITGADSIWSFEGNTLNKDLHLMGIGIDAKKKVSYAPSADRLTVEELSVEMIDGISSYDYLSVRDEYTKKIIEESGVDKNIEIVIDPALLWDFTTDNNIVFPIYKDYIAVYGAHWDEAFIKMAQEYGRKNNLKLISLGYKNDWCDMSIKMNELRAVEWIGFIGKANAVITSTFHGLMVGINYGKKVILNQVISVANRSETLRKDLNAKSLEIPNAFEFQKEEYVDRLVALRNKASDYIKRALLDGNE</sequence>
<evidence type="ECO:0000259" key="1">
    <source>
        <dbReference type="Pfam" id="PF04230"/>
    </source>
</evidence>
<name>A0A6M0LH25_PSEXY</name>
<dbReference type="GO" id="GO:0016740">
    <property type="term" value="F:transferase activity"/>
    <property type="evidence" value="ECO:0007669"/>
    <property type="project" value="UniProtKB-KW"/>
</dbReference>
<evidence type="ECO:0000313" key="3">
    <source>
        <dbReference type="Proteomes" id="UP000473091"/>
    </source>
</evidence>
<dbReference type="InterPro" id="IPR007345">
    <property type="entry name" value="Polysacch_pyruvyl_Trfase"/>
</dbReference>
<protein>
    <submittedName>
        <fullName evidence="2">Polysaccharide pyruvyl transferase family protein</fullName>
    </submittedName>
</protein>
<evidence type="ECO:0000313" key="2">
    <source>
        <dbReference type="EMBL" id="NEX01865.1"/>
    </source>
</evidence>
<reference evidence="2 3" key="1">
    <citation type="submission" date="2019-09" db="EMBL/GenBank/DDBJ databases">
        <authorList>
            <person name="Pidcock S.E."/>
            <person name="Huws S.A."/>
        </authorList>
    </citation>
    <scope>NUCLEOTIDE SEQUENCE [LARGE SCALE GENOMIC DNA]</scope>
    <source>
        <strain evidence="2 3">MZ8</strain>
    </source>
</reference>